<protein>
    <recommendedName>
        <fullName evidence="1">N-acetyltransferase domain-containing protein</fullName>
    </recommendedName>
</protein>
<sequence>MNNKPIILDATEKHLEEILKLNQDLVHFLSDLDMGSLTELGNMAEMFKVVEVDGKVAAFLIAVRENKPYASVNYKWFLDNYDKFLYVDRVVVSEDYQHMGIGRLIYNEVFNHAKSTGVDRVTAEIDIKPPNPVSLKFHEAFGFKEVGKQMVAGGKKEVSLQSVQL</sequence>
<dbReference type="GO" id="GO:0016747">
    <property type="term" value="F:acyltransferase activity, transferring groups other than amino-acyl groups"/>
    <property type="evidence" value="ECO:0007669"/>
    <property type="project" value="InterPro"/>
</dbReference>
<dbReference type="Gene3D" id="3.40.630.30">
    <property type="match status" value="1"/>
</dbReference>
<feature type="domain" description="N-acetyltransferase" evidence="1">
    <location>
        <begin position="5"/>
        <end position="165"/>
    </location>
</feature>
<proteinExistence type="predicted"/>
<dbReference type="InterPro" id="IPR000182">
    <property type="entry name" value="GNAT_dom"/>
</dbReference>
<dbReference type="Pfam" id="PF00583">
    <property type="entry name" value="Acetyltransf_1"/>
    <property type="match status" value="1"/>
</dbReference>
<evidence type="ECO:0000259" key="1">
    <source>
        <dbReference type="PROSITE" id="PS51186"/>
    </source>
</evidence>
<dbReference type="CDD" id="cd04301">
    <property type="entry name" value="NAT_SF"/>
    <property type="match status" value="1"/>
</dbReference>
<dbReference type="RefSeq" id="WP_079588701.1">
    <property type="nucleotide sequence ID" value="NZ_FUYN01000001.1"/>
</dbReference>
<dbReference type="Proteomes" id="UP000243406">
    <property type="component" value="Unassembled WGS sequence"/>
</dbReference>
<dbReference type="OrthoDB" id="9798006at2"/>
<name>A0A1T5A400_9FIRM</name>
<keyword evidence="3" id="KW-1185">Reference proteome</keyword>
<dbReference type="PROSITE" id="PS51186">
    <property type="entry name" value="GNAT"/>
    <property type="match status" value="1"/>
</dbReference>
<dbReference type="PIRSF" id="PIRSF028520">
    <property type="entry name" value="UCP028520"/>
    <property type="match status" value="1"/>
</dbReference>
<reference evidence="3" key="1">
    <citation type="submission" date="2017-02" db="EMBL/GenBank/DDBJ databases">
        <authorList>
            <person name="Varghese N."/>
            <person name="Submissions S."/>
        </authorList>
    </citation>
    <scope>NUCLEOTIDE SEQUENCE [LARGE SCALE GENOMIC DNA]</scope>
    <source>
        <strain evidence="3">ATCC 35199</strain>
    </source>
</reference>
<dbReference type="InterPro" id="IPR016890">
    <property type="entry name" value="UCP028520"/>
</dbReference>
<dbReference type="InterPro" id="IPR016181">
    <property type="entry name" value="Acyl_CoA_acyltransferase"/>
</dbReference>
<dbReference type="AlphaFoldDB" id="A0A1T5A400"/>
<evidence type="ECO:0000313" key="3">
    <source>
        <dbReference type="Proteomes" id="UP000243406"/>
    </source>
</evidence>
<accession>A0A1T5A400</accession>
<evidence type="ECO:0000313" key="2">
    <source>
        <dbReference type="EMBL" id="SKB29751.1"/>
    </source>
</evidence>
<dbReference type="EMBL" id="FUYN01000001">
    <property type="protein sequence ID" value="SKB29751.1"/>
    <property type="molecule type" value="Genomic_DNA"/>
</dbReference>
<dbReference type="SUPFAM" id="SSF55729">
    <property type="entry name" value="Acyl-CoA N-acyltransferases (Nat)"/>
    <property type="match status" value="1"/>
</dbReference>
<gene>
    <name evidence="2" type="ORF">SAMN02745120_0753</name>
</gene>
<organism evidence="2 3">
    <name type="scientific">Acetoanaerobium noterae</name>
    <dbReference type="NCBI Taxonomy" id="745369"/>
    <lineage>
        <taxon>Bacteria</taxon>
        <taxon>Bacillati</taxon>
        <taxon>Bacillota</taxon>
        <taxon>Clostridia</taxon>
        <taxon>Peptostreptococcales</taxon>
        <taxon>Filifactoraceae</taxon>
        <taxon>Acetoanaerobium</taxon>
    </lineage>
</organism>